<keyword evidence="3" id="KW-1185">Reference proteome</keyword>
<dbReference type="Proteomes" id="UP000521943">
    <property type="component" value="Unassembled WGS sequence"/>
</dbReference>
<dbReference type="OrthoDB" id="2976650at2759"/>
<feature type="region of interest" description="Disordered" evidence="1">
    <location>
        <begin position="1"/>
        <end position="21"/>
    </location>
</feature>
<organism evidence="2 3">
    <name type="scientific">Ephemerocybe angulata</name>
    <dbReference type="NCBI Taxonomy" id="980116"/>
    <lineage>
        <taxon>Eukaryota</taxon>
        <taxon>Fungi</taxon>
        <taxon>Dikarya</taxon>
        <taxon>Basidiomycota</taxon>
        <taxon>Agaricomycotina</taxon>
        <taxon>Agaricomycetes</taxon>
        <taxon>Agaricomycetidae</taxon>
        <taxon>Agaricales</taxon>
        <taxon>Agaricineae</taxon>
        <taxon>Psathyrellaceae</taxon>
        <taxon>Ephemerocybe</taxon>
    </lineage>
</organism>
<proteinExistence type="predicted"/>
<gene>
    <name evidence="2" type="ORF">DFP72DRAFT_804841</name>
</gene>
<evidence type="ECO:0000313" key="2">
    <source>
        <dbReference type="EMBL" id="KAF6761008.1"/>
    </source>
</evidence>
<evidence type="ECO:0000313" key="3">
    <source>
        <dbReference type="Proteomes" id="UP000521943"/>
    </source>
</evidence>
<reference evidence="2 3" key="1">
    <citation type="submission" date="2020-07" db="EMBL/GenBank/DDBJ databases">
        <title>Comparative genomics of pyrophilous fungi reveals a link between fire events and developmental genes.</title>
        <authorList>
            <consortium name="DOE Joint Genome Institute"/>
            <person name="Steindorff A.S."/>
            <person name="Carver A."/>
            <person name="Calhoun S."/>
            <person name="Stillman K."/>
            <person name="Liu H."/>
            <person name="Lipzen A."/>
            <person name="Pangilinan J."/>
            <person name="Labutti K."/>
            <person name="Bruns T.D."/>
            <person name="Grigoriev I.V."/>
        </authorList>
    </citation>
    <scope>NUCLEOTIDE SEQUENCE [LARGE SCALE GENOMIC DNA]</scope>
    <source>
        <strain evidence="2 3">CBS 144469</strain>
    </source>
</reference>
<name>A0A8H6I8S4_9AGAR</name>
<evidence type="ECO:0000256" key="1">
    <source>
        <dbReference type="SAM" id="MobiDB-lite"/>
    </source>
</evidence>
<dbReference type="EMBL" id="JACGCI010000011">
    <property type="protein sequence ID" value="KAF6761008.1"/>
    <property type="molecule type" value="Genomic_DNA"/>
</dbReference>
<evidence type="ECO:0008006" key="4">
    <source>
        <dbReference type="Google" id="ProtNLM"/>
    </source>
</evidence>
<sequence>MGNESADRLAASGAAKETPDHISLSKGDRLLAYGARLSALSQSEFYRGVRQLKVQEPRSRTQRMVEQAELAIEAMNGYRPHPSKLWLNLKRRKHGTLTQKWCAFNWKALNGAHKVGEFWKHTPVSDRYMPCTSCNAPIESLEHIIFECRMTNQELVWKLARDLWNRTSVTFPDLNLGIVLGISEIDIKREDGSTDRGLTRLFRILISETVYLIWLLRCEWRISREADPMRVHPASEVTARWNARIGRRMRMDWNLTNQAIHKTRALNKSLVQRTWNRLRLSETGITVNVSEGVLVGSGAAERLPGRNR</sequence>
<protein>
    <recommendedName>
        <fullName evidence="4">Reverse transcriptase zinc-binding domain-containing protein</fullName>
    </recommendedName>
</protein>
<comment type="caution">
    <text evidence="2">The sequence shown here is derived from an EMBL/GenBank/DDBJ whole genome shotgun (WGS) entry which is preliminary data.</text>
</comment>
<dbReference type="AlphaFoldDB" id="A0A8H6I8S4"/>
<accession>A0A8H6I8S4</accession>